<proteinExistence type="predicted"/>
<gene>
    <name evidence="2" type="ORF">LIER_24270</name>
</gene>
<organism evidence="2 3">
    <name type="scientific">Lithospermum erythrorhizon</name>
    <name type="common">Purple gromwell</name>
    <name type="synonym">Lithospermum officinale var. erythrorhizon</name>
    <dbReference type="NCBI Taxonomy" id="34254"/>
    <lineage>
        <taxon>Eukaryota</taxon>
        <taxon>Viridiplantae</taxon>
        <taxon>Streptophyta</taxon>
        <taxon>Embryophyta</taxon>
        <taxon>Tracheophyta</taxon>
        <taxon>Spermatophyta</taxon>
        <taxon>Magnoliopsida</taxon>
        <taxon>eudicotyledons</taxon>
        <taxon>Gunneridae</taxon>
        <taxon>Pentapetalae</taxon>
        <taxon>asterids</taxon>
        <taxon>lamiids</taxon>
        <taxon>Boraginales</taxon>
        <taxon>Boraginaceae</taxon>
        <taxon>Boraginoideae</taxon>
        <taxon>Lithospermeae</taxon>
        <taxon>Lithospermum</taxon>
    </lineage>
</organism>
<comment type="caution">
    <text evidence="2">The sequence shown here is derived from an EMBL/GenBank/DDBJ whole genome shotgun (WGS) entry which is preliminary data.</text>
</comment>
<evidence type="ECO:0000313" key="3">
    <source>
        <dbReference type="Proteomes" id="UP001454036"/>
    </source>
</evidence>
<name>A0AAV3R3Q6_LITER</name>
<evidence type="ECO:0000313" key="2">
    <source>
        <dbReference type="EMBL" id="GAA0169888.1"/>
    </source>
</evidence>
<sequence>MSQSSSNLNNFVVHPKTREDQEEASVSGGMSILQATYPLGNKFQNPTPTAPGGGTSNTTRRPRIKV</sequence>
<dbReference type="AlphaFoldDB" id="A0AAV3R3Q6"/>
<reference evidence="2 3" key="1">
    <citation type="submission" date="2024-01" db="EMBL/GenBank/DDBJ databases">
        <title>The complete chloroplast genome sequence of Lithospermum erythrorhizon: insights into the phylogenetic relationship among Boraginaceae species and the maternal lineages of purple gromwells.</title>
        <authorList>
            <person name="Okada T."/>
            <person name="Watanabe K."/>
        </authorList>
    </citation>
    <scope>NUCLEOTIDE SEQUENCE [LARGE SCALE GENOMIC DNA]</scope>
</reference>
<dbReference type="Proteomes" id="UP001454036">
    <property type="component" value="Unassembled WGS sequence"/>
</dbReference>
<protein>
    <submittedName>
        <fullName evidence="2">Uncharacterized protein</fullName>
    </submittedName>
</protein>
<accession>A0AAV3R3Q6</accession>
<evidence type="ECO:0000256" key="1">
    <source>
        <dbReference type="SAM" id="MobiDB-lite"/>
    </source>
</evidence>
<keyword evidence="3" id="KW-1185">Reference proteome</keyword>
<dbReference type="EMBL" id="BAABME010007008">
    <property type="protein sequence ID" value="GAA0169888.1"/>
    <property type="molecule type" value="Genomic_DNA"/>
</dbReference>
<feature type="region of interest" description="Disordered" evidence="1">
    <location>
        <begin position="1"/>
        <end position="66"/>
    </location>
</feature>
<feature type="compositionally biased region" description="Polar residues" evidence="1">
    <location>
        <begin position="1"/>
        <end position="10"/>
    </location>
</feature>